<feature type="region of interest" description="Disordered" evidence="5">
    <location>
        <begin position="19"/>
        <end position="52"/>
    </location>
</feature>
<dbReference type="Proteomes" id="UP000198406">
    <property type="component" value="Unassembled WGS sequence"/>
</dbReference>
<dbReference type="InterPro" id="IPR007719">
    <property type="entry name" value="PCS_N"/>
</dbReference>
<dbReference type="FunFam" id="3.90.70.30:FF:000001">
    <property type="entry name" value="Glutathione gamma-glutamylcysteinyltransferase 1"/>
    <property type="match status" value="1"/>
</dbReference>
<evidence type="ECO:0000259" key="6">
    <source>
        <dbReference type="PROSITE" id="PS51443"/>
    </source>
</evidence>
<dbReference type="PANTHER" id="PTHR33447">
    <property type="entry name" value="GLUTATHIONE GAMMA-GLUTAMYLCYSTEINYLTRANSFERASE"/>
    <property type="match status" value="1"/>
</dbReference>
<dbReference type="OrthoDB" id="448954at2759"/>
<evidence type="ECO:0000313" key="8">
    <source>
        <dbReference type="Proteomes" id="UP000198406"/>
    </source>
</evidence>
<dbReference type="Gene3D" id="3.90.70.30">
    <property type="entry name" value="Phytochelatin synthase, N-terminal domain"/>
    <property type="match status" value="1"/>
</dbReference>
<keyword evidence="4" id="KW-0479">Metal-binding</keyword>
<dbReference type="InterPro" id="IPR038156">
    <property type="entry name" value="PCS_N_sf"/>
</dbReference>
<comment type="caution">
    <text evidence="7">The sequence shown here is derived from an EMBL/GenBank/DDBJ whole genome shotgun (WGS) entry which is preliminary data.</text>
</comment>
<dbReference type="InterPro" id="IPR040409">
    <property type="entry name" value="PCS-like"/>
</dbReference>
<reference evidence="7 8" key="1">
    <citation type="journal article" date="2015" name="Plant Cell">
        <title>Oil accumulation by the oleaginous diatom Fistulifera solaris as revealed by the genome and transcriptome.</title>
        <authorList>
            <person name="Tanaka T."/>
            <person name="Maeda Y."/>
            <person name="Veluchamy A."/>
            <person name="Tanaka M."/>
            <person name="Abida H."/>
            <person name="Marechal E."/>
            <person name="Bowler C."/>
            <person name="Muto M."/>
            <person name="Sunaga Y."/>
            <person name="Tanaka M."/>
            <person name="Yoshino T."/>
            <person name="Taniguchi T."/>
            <person name="Fukuda Y."/>
            <person name="Nemoto M."/>
            <person name="Matsumoto M."/>
            <person name="Wong P.S."/>
            <person name="Aburatani S."/>
            <person name="Fujibuchi W."/>
        </authorList>
    </citation>
    <scope>NUCLEOTIDE SEQUENCE [LARGE SCALE GENOMIC DNA]</scope>
    <source>
        <strain evidence="7 8">JPCC DA0580</strain>
    </source>
</reference>
<proteinExistence type="predicted"/>
<dbReference type="InterPro" id="IPR038765">
    <property type="entry name" value="Papain-like_cys_pep_sf"/>
</dbReference>
<dbReference type="SUPFAM" id="SSF54001">
    <property type="entry name" value="Cysteine proteinases"/>
    <property type="match status" value="1"/>
</dbReference>
<sequence length="344" mass="38757">MNWGSQRLLQRLYPRRNHPRVIPSWHPRSSSSSVAQDEDPLTEYDRPQKKLSHCPTCTCSSSSLPPPLPEPQYSVRRRVLPSHLTALSSAPGTQLLIEALTKNSAAAYIPLTEHFCNQSDPAFCGITTLQIILNALAVDPMVRWKGGWRYFGDETVLLSQCCLSVEMVRRMGVTMEQLQQLAVCHGLRVQMERPYQNEELFRTHVRDCLQQTDPSAMLVVSYARSALGQTGEGHFSPLAAYHEASDQVLLLDVARFKYPPYWVSVSELYQAMTFVDQVTAQPRGWYVMRPPLLSSSYKGVPITSEERRPASLVPLAGQSVSPCPLHPVKIDFCQAVRPRRRPNS</sequence>
<name>A0A1Z5K634_FISSO</name>
<dbReference type="GO" id="GO:0016756">
    <property type="term" value="F:glutathione gamma-glutamylcysteinyltransferase activity"/>
    <property type="evidence" value="ECO:0007669"/>
    <property type="project" value="UniProtKB-EC"/>
</dbReference>
<dbReference type="GO" id="GO:0010038">
    <property type="term" value="P:response to metal ion"/>
    <property type="evidence" value="ECO:0007669"/>
    <property type="project" value="InterPro"/>
</dbReference>
<gene>
    <name evidence="7" type="ORF">FisN_3Hh513</name>
</gene>
<keyword evidence="3" id="KW-0808">Transferase</keyword>
<keyword evidence="8" id="KW-1185">Reference proteome</keyword>
<evidence type="ECO:0000313" key="7">
    <source>
        <dbReference type="EMBL" id="GAX21720.1"/>
    </source>
</evidence>
<protein>
    <recommendedName>
        <fullName evidence="1">glutathione gamma-glutamylcysteinyltransferase</fullName>
        <ecNumber evidence="1">2.3.2.15</ecNumber>
    </recommendedName>
</protein>
<feature type="domain" description="Peptidase C83" evidence="6">
    <location>
        <begin position="70"/>
        <end position="293"/>
    </location>
</feature>
<dbReference type="PROSITE" id="PS51443">
    <property type="entry name" value="PCS"/>
    <property type="match status" value="1"/>
</dbReference>
<evidence type="ECO:0000256" key="4">
    <source>
        <dbReference type="ARBA" id="ARBA00022723"/>
    </source>
</evidence>
<dbReference type="PANTHER" id="PTHR33447:SF20">
    <property type="entry name" value="GLUTATHIONE GAMMA-GLUTAMYLCYSTEINYLTRANSFERASE"/>
    <property type="match status" value="1"/>
</dbReference>
<dbReference type="EC" id="2.3.2.15" evidence="1"/>
<dbReference type="GO" id="GO:0046938">
    <property type="term" value="P:phytochelatin biosynthetic process"/>
    <property type="evidence" value="ECO:0007669"/>
    <property type="project" value="InterPro"/>
</dbReference>
<dbReference type="EMBL" id="BDSP01000171">
    <property type="protein sequence ID" value="GAX21720.1"/>
    <property type="molecule type" value="Genomic_DNA"/>
</dbReference>
<dbReference type="InParanoid" id="A0A1Z5K634"/>
<accession>A0A1Z5K634</accession>
<evidence type="ECO:0000256" key="5">
    <source>
        <dbReference type="SAM" id="MobiDB-lite"/>
    </source>
</evidence>
<dbReference type="AlphaFoldDB" id="A0A1Z5K634"/>
<dbReference type="GO" id="GO:0046872">
    <property type="term" value="F:metal ion binding"/>
    <property type="evidence" value="ECO:0007669"/>
    <property type="project" value="UniProtKB-KW"/>
</dbReference>
<keyword evidence="2" id="KW-0104">Cadmium</keyword>
<organism evidence="7 8">
    <name type="scientific">Fistulifera solaris</name>
    <name type="common">Oleaginous diatom</name>
    <dbReference type="NCBI Taxonomy" id="1519565"/>
    <lineage>
        <taxon>Eukaryota</taxon>
        <taxon>Sar</taxon>
        <taxon>Stramenopiles</taxon>
        <taxon>Ochrophyta</taxon>
        <taxon>Bacillariophyta</taxon>
        <taxon>Bacillariophyceae</taxon>
        <taxon>Bacillariophycidae</taxon>
        <taxon>Naviculales</taxon>
        <taxon>Naviculaceae</taxon>
        <taxon>Fistulifera</taxon>
    </lineage>
</organism>
<evidence type="ECO:0000256" key="1">
    <source>
        <dbReference type="ARBA" id="ARBA00012468"/>
    </source>
</evidence>
<evidence type="ECO:0000256" key="2">
    <source>
        <dbReference type="ARBA" id="ARBA00022539"/>
    </source>
</evidence>
<evidence type="ECO:0000256" key="3">
    <source>
        <dbReference type="ARBA" id="ARBA00022679"/>
    </source>
</evidence>
<dbReference type="Pfam" id="PF05023">
    <property type="entry name" value="Phytochelatin"/>
    <property type="match status" value="1"/>
</dbReference>